<evidence type="ECO:0000256" key="2">
    <source>
        <dbReference type="SAM" id="MobiDB-lite"/>
    </source>
</evidence>
<dbReference type="OrthoDB" id="418757at2759"/>
<dbReference type="InterPro" id="IPR054722">
    <property type="entry name" value="PolX-like_BBD"/>
</dbReference>
<evidence type="ECO:0000313" key="4">
    <source>
        <dbReference type="EMBL" id="GFY85890.1"/>
    </source>
</evidence>
<gene>
    <name evidence="4" type="ORF">Acr_04g0006280</name>
</gene>
<dbReference type="InterPro" id="IPR001878">
    <property type="entry name" value="Znf_CCHC"/>
</dbReference>
<dbReference type="PROSITE" id="PS50158">
    <property type="entry name" value="ZF_CCHC"/>
    <property type="match status" value="1"/>
</dbReference>
<dbReference type="InterPro" id="IPR036875">
    <property type="entry name" value="Znf_CCHC_sf"/>
</dbReference>
<evidence type="ECO:0000313" key="5">
    <source>
        <dbReference type="Proteomes" id="UP000585474"/>
    </source>
</evidence>
<feature type="region of interest" description="Disordered" evidence="2">
    <location>
        <begin position="58"/>
        <end position="137"/>
    </location>
</feature>
<dbReference type="Pfam" id="PF00098">
    <property type="entry name" value="zf-CCHC"/>
    <property type="match status" value="1"/>
</dbReference>
<dbReference type="GO" id="GO:0003676">
    <property type="term" value="F:nucleic acid binding"/>
    <property type="evidence" value="ECO:0007669"/>
    <property type="project" value="InterPro"/>
</dbReference>
<dbReference type="Pfam" id="PF22936">
    <property type="entry name" value="Pol_BBD"/>
    <property type="match status" value="1"/>
</dbReference>
<dbReference type="GO" id="GO:0008270">
    <property type="term" value="F:zinc ion binding"/>
    <property type="evidence" value="ECO:0007669"/>
    <property type="project" value="UniProtKB-KW"/>
</dbReference>
<dbReference type="Proteomes" id="UP000585474">
    <property type="component" value="Unassembled WGS sequence"/>
</dbReference>
<reference evidence="4 5" key="1">
    <citation type="submission" date="2019-07" db="EMBL/GenBank/DDBJ databases">
        <title>De Novo Assembly of kiwifruit Actinidia rufa.</title>
        <authorList>
            <person name="Sugita-Konishi S."/>
            <person name="Sato K."/>
            <person name="Mori E."/>
            <person name="Abe Y."/>
            <person name="Kisaki G."/>
            <person name="Hamano K."/>
            <person name="Suezawa K."/>
            <person name="Otani M."/>
            <person name="Fukuda T."/>
            <person name="Manabe T."/>
            <person name="Gomi K."/>
            <person name="Tabuchi M."/>
            <person name="Akimitsu K."/>
            <person name="Kataoka I."/>
        </authorList>
    </citation>
    <scope>NUCLEOTIDE SEQUENCE [LARGE SCALE GENOMIC DNA]</scope>
    <source>
        <strain evidence="5">cv. Fuchu</strain>
    </source>
</reference>
<feature type="compositionally biased region" description="Basic and acidic residues" evidence="2">
    <location>
        <begin position="89"/>
        <end position="99"/>
    </location>
</feature>
<sequence length="322" mass="35678">MASPRPGNVCFLAQVITKVVPLVETDLQHQTASKTEFRTCPHAPPEHRRVRSVSATCSHAPGEGATRPHAPRGGNHVLQSPIHTRQRSHAREGNSRAREATTCAPSQHLALVSEGSGERGRGQGRGHHRGTGKERWKSQARGRTARCFYCDQEGHIKRDCPKYKAQDQSSEIAATAVMAVDEDESDVLLAVWNDGKSDWILDSGNAYHLCRDRKVFSTYAACEGRIWMANNMSNRVVGRGNSQSFQGKQGDAVGKEDWRGVSRQNELLFDMGPVVLARRVDKGSNRCTEVRKASAGVPRGFGVVQERREMLWDMYGSLARHE</sequence>
<dbReference type="SMART" id="SM00343">
    <property type="entry name" value="ZnF_C2HC"/>
    <property type="match status" value="1"/>
</dbReference>
<keyword evidence="1" id="KW-0862">Zinc</keyword>
<evidence type="ECO:0000259" key="3">
    <source>
        <dbReference type="PROSITE" id="PS50158"/>
    </source>
</evidence>
<keyword evidence="1" id="KW-0479">Metal-binding</keyword>
<dbReference type="EMBL" id="BJWL01000004">
    <property type="protein sequence ID" value="GFY85890.1"/>
    <property type="molecule type" value="Genomic_DNA"/>
</dbReference>
<keyword evidence="1" id="KW-0863">Zinc-finger</keyword>
<accession>A0A7J0EHN9</accession>
<dbReference type="Gene3D" id="4.10.60.10">
    <property type="entry name" value="Zinc finger, CCHC-type"/>
    <property type="match status" value="1"/>
</dbReference>
<comment type="caution">
    <text evidence="4">The sequence shown here is derived from an EMBL/GenBank/DDBJ whole genome shotgun (WGS) entry which is preliminary data.</text>
</comment>
<proteinExistence type="predicted"/>
<keyword evidence="5" id="KW-1185">Reference proteome</keyword>
<organism evidence="4 5">
    <name type="scientific">Actinidia rufa</name>
    <dbReference type="NCBI Taxonomy" id="165716"/>
    <lineage>
        <taxon>Eukaryota</taxon>
        <taxon>Viridiplantae</taxon>
        <taxon>Streptophyta</taxon>
        <taxon>Embryophyta</taxon>
        <taxon>Tracheophyta</taxon>
        <taxon>Spermatophyta</taxon>
        <taxon>Magnoliopsida</taxon>
        <taxon>eudicotyledons</taxon>
        <taxon>Gunneridae</taxon>
        <taxon>Pentapetalae</taxon>
        <taxon>asterids</taxon>
        <taxon>Ericales</taxon>
        <taxon>Actinidiaceae</taxon>
        <taxon>Actinidia</taxon>
    </lineage>
</organism>
<dbReference type="SUPFAM" id="SSF57756">
    <property type="entry name" value="Retrovirus zinc finger-like domains"/>
    <property type="match status" value="1"/>
</dbReference>
<feature type="domain" description="CCHC-type" evidence="3">
    <location>
        <begin position="146"/>
        <end position="162"/>
    </location>
</feature>
<evidence type="ECO:0000256" key="1">
    <source>
        <dbReference type="PROSITE-ProRule" id="PRU00047"/>
    </source>
</evidence>
<name>A0A7J0EHN9_9ERIC</name>
<protein>
    <recommendedName>
        <fullName evidence="3">CCHC-type domain-containing protein</fullName>
    </recommendedName>
</protein>
<dbReference type="AlphaFoldDB" id="A0A7J0EHN9"/>